<proteinExistence type="predicted"/>
<organism evidence="1 2">
    <name type="scientific">Nocardiopsis flavescens</name>
    <dbReference type="NCBI Taxonomy" id="758803"/>
    <lineage>
        <taxon>Bacteria</taxon>
        <taxon>Bacillati</taxon>
        <taxon>Actinomycetota</taxon>
        <taxon>Actinomycetes</taxon>
        <taxon>Streptosporangiales</taxon>
        <taxon>Nocardiopsidaceae</taxon>
        <taxon>Nocardiopsis</taxon>
    </lineage>
</organism>
<protein>
    <recommendedName>
        <fullName evidence="3">Tetratricopeptide repeat protein</fullName>
    </recommendedName>
</protein>
<dbReference type="STRING" id="758803.SAMN05421803_12166"/>
<dbReference type="RefSeq" id="WP_073382592.1">
    <property type="nucleotide sequence ID" value="NZ_FQZK01000021.1"/>
</dbReference>
<reference evidence="1 2" key="1">
    <citation type="submission" date="2016-11" db="EMBL/GenBank/DDBJ databases">
        <authorList>
            <person name="Jaros S."/>
            <person name="Januszkiewicz K."/>
            <person name="Wedrychowicz H."/>
        </authorList>
    </citation>
    <scope>NUCLEOTIDE SEQUENCE [LARGE SCALE GENOMIC DNA]</scope>
    <source>
        <strain evidence="1 2">CGMCC 4.5723</strain>
    </source>
</reference>
<evidence type="ECO:0000313" key="2">
    <source>
        <dbReference type="Proteomes" id="UP000184452"/>
    </source>
</evidence>
<dbReference type="Proteomes" id="UP000184452">
    <property type="component" value="Unassembled WGS sequence"/>
</dbReference>
<evidence type="ECO:0008006" key="3">
    <source>
        <dbReference type="Google" id="ProtNLM"/>
    </source>
</evidence>
<keyword evidence="2" id="KW-1185">Reference proteome</keyword>
<accession>A0A1M6SXK7</accession>
<dbReference type="AlphaFoldDB" id="A0A1M6SXK7"/>
<evidence type="ECO:0000313" key="1">
    <source>
        <dbReference type="EMBL" id="SHK49424.1"/>
    </source>
</evidence>
<dbReference type="EMBL" id="FQZK01000021">
    <property type="protein sequence ID" value="SHK49424.1"/>
    <property type="molecule type" value="Genomic_DNA"/>
</dbReference>
<sequence>MADDTIGASYPATVPDALAETLERLDLREGLLRELQCYPEEAGAILVETAEHLLHEGERDRGLRLLEALRDHPPTPEDSQYALIEIARDLREQGRGAESERMVEGLLRAGGLHPGPAGLLADLFEGDGDPVRALHCYNVAARELLERPGGSLAGACVFDLGPLVGRARLRGEAGLEPDLHDLAALEAARRFWSERQGEGWPPQGGGA</sequence>
<name>A0A1M6SXK7_9ACTN</name>
<gene>
    <name evidence="1" type="ORF">SAMN05421803_12166</name>
</gene>